<evidence type="ECO:0000313" key="1">
    <source>
        <dbReference type="EMBL" id="AXK60376.1"/>
    </source>
</evidence>
<accession>A0A345ZAQ9</accession>
<organism evidence="1 2">
    <name type="scientific">Candidatus Chromulinivorax destructor</name>
    <dbReference type="NCBI Taxonomy" id="2066483"/>
    <lineage>
        <taxon>Bacteria</taxon>
        <taxon>Candidatus Babelota</taxon>
        <taxon>Candidatus Babeliae</taxon>
        <taxon>Candidatus Babeliales</taxon>
        <taxon>Candidatus Chromulinivoraceae</taxon>
        <taxon>Candidatus Chromulinivorax</taxon>
    </lineage>
</organism>
<dbReference type="AlphaFoldDB" id="A0A345ZAQ9"/>
<keyword evidence="2" id="KW-1185">Reference proteome</keyword>
<evidence type="ECO:0000313" key="2">
    <source>
        <dbReference type="Proteomes" id="UP000254834"/>
    </source>
</evidence>
<evidence type="ECO:0008006" key="3">
    <source>
        <dbReference type="Google" id="ProtNLM"/>
    </source>
</evidence>
<name>A0A345ZAQ9_9BACT</name>
<sequence length="196" mass="21237">MIRNHFLMALAIISLCMVFTYPKDFRCTFSKGSSSSGVCEYGNEIVKDINASGLINLNETKVTDCATIHGCLYATQAHLNKLHVNGSANLEKCTVHRNTHINGSLNGKDNIFEGTLTISSNKVCFDATSTQSIEIRKITRDNNQQVVILENSSTVIGNITFAAGNGVVVVDCNSKLTGNVIGGVVVKKEDYDKDSK</sequence>
<dbReference type="RefSeq" id="WP_115585391.1">
    <property type="nucleotide sequence ID" value="NZ_CP025544.1"/>
</dbReference>
<dbReference type="Proteomes" id="UP000254834">
    <property type="component" value="Chromosome"/>
</dbReference>
<gene>
    <name evidence="1" type="ORF">C0J27_01245</name>
</gene>
<reference evidence="1 2" key="1">
    <citation type="submission" date="2017-12" db="EMBL/GenBank/DDBJ databases">
        <title>Chromulinavorax destructans is a abundant pathogen of dominant heterotrophic picoflagllates.</title>
        <authorList>
            <person name="Deeg C.M."/>
            <person name="Zimmer M."/>
            <person name="Suttle C.A."/>
        </authorList>
    </citation>
    <scope>NUCLEOTIDE SEQUENCE [LARGE SCALE GENOMIC DNA]</scope>
    <source>
        <strain evidence="1 2">SeV1</strain>
    </source>
</reference>
<dbReference type="EMBL" id="CP025544">
    <property type="protein sequence ID" value="AXK60376.1"/>
    <property type="molecule type" value="Genomic_DNA"/>
</dbReference>
<proteinExistence type="predicted"/>
<protein>
    <recommendedName>
        <fullName evidence="3">Polymer-forming cytoskeletal protein</fullName>
    </recommendedName>
</protein>
<dbReference type="KEGG" id="cdes:C0J27_01245"/>